<reference evidence="6 7" key="1">
    <citation type="submission" date="2020-07" db="EMBL/GenBank/DDBJ databases">
        <title>Sequencing the genomes of 1000 actinobacteria strains.</title>
        <authorList>
            <person name="Klenk H.-P."/>
        </authorList>
    </citation>
    <scope>NUCLEOTIDE SEQUENCE [LARGE SCALE GENOMIC DNA]</scope>
    <source>
        <strain evidence="6 7">DSM 43461</strain>
    </source>
</reference>
<comment type="similarity">
    <text evidence="2 4">Belongs to the Nudix hydrolase family.</text>
</comment>
<evidence type="ECO:0000313" key="7">
    <source>
        <dbReference type="Proteomes" id="UP000591272"/>
    </source>
</evidence>
<dbReference type="RefSeq" id="WP_218935241.1">
    <property type="nucleotide sequence ID" value="NZ_BMRD01000011.1"/>
</dbReference>
<evidence type="ECO:0000256" key="4">
    <source>
        <dbReference type="RuleBase" id="RU003476"/>
    </source>
</evidence>
<dbReference type="InterPro" id="IPR015797">
    <property type="entry name" value="NUDIX_hydrolase-like_dom_sf"/>
</dbReference>
<dbReference type="CDD" id="cd02883">
    <property type="entry name" value="NUDIX_Hydrolase"/>
    <property type="match status" value="1"/>
</dbReference>
<dbReference type="PRINTS" id="PR00502">
    <property type="entry name" value="NUDIXFAMILY"/>
</dbReference>
<organism evidence="6 7">
    <name type="scientific">Actinomadura citrea</name>
    <dbReference type="NCBI Taxonomy" id="46158"/>
    <lineage>
        <taxon>Bacteria</taxon>
        <taxon>Bacillati</taxon>
        <taxon>Actinomycetota</taxon>
        <taxon>Actinomycetes</taxon>
        <taxon>Streptosporangiales</taxon>
        <taxon>Thermomonosporaceae</taxon>
        <taxon>Actinomadura</taxon>
    </lineage>
</organism>
<dbReference type="InterPro" id="IPR000086">
    <property type="entry name" value="NUDIX_hydrolase_dom"/>
</dbReference>
<dbReference type="AlphaFoldDB" id="A0A7Y9GEK7"/>
<dbReference type="Gene3D" id="3.90.79.10">
    <property type="entry name" value="Nucleoside Triphosphate Pyrophosphohydrolase"/>
    <property type="match status" value="1"/>
</dbReference>
<sequence>MTESALPPAPDSHNLLVAAVIVHDQAKGQVLLLQRGPDARFAPRHWNLPIGKADKGEVVTATAARELKEETGLVVHPSEPKVAGIIHGGWG</sequence>
<dbReference type="Proteomes" id="UP000591272">
    <property type="component" value="Unassembled WGS sequence"/>
</dbReference>
<protein>
    <submittedName>
        <fullName evidence="6">8-oxo-dGTP pyrophosphatase MutT (NUDIX family)</fullName>
    </submittedName>
</protein>
<keyword evidence="3 4" id="KW-0378">Hydrolase</keyword>
<evidence type="ECO:0000256" key="1">
    <source>
        <dbReference type="ARBA" id="ARBA00001946"/>
    </source>
</evidence>
<dbReference type="SUPFAM" id="SSF55811">
    <property type="entry name" value="Nudix"/>
    <property type="match status" value="1"/>
</dbReference>
<dbReference type="PANTHER" id="PTHR43046">
    <property type="entry name" value="GDP-MANNOSE MANNOSYL HYDROLASE"/>
    <property type="match status" value="1"/>
</dbReference>
<comment type="cofactor">
    <cofactor evidence="1">
        <name>Mg(2+)</name>
        <dbReference type="ChEBI" id="CHEBI:18420"/>
    </cofactor>
</comment>
<keyword evidence="7" id="KW-1185">Reference proteome</keyword>
<dbReference type="GO" id="GO:0016787">
    <property type="term" value="F:hydrolase activity"/>
    <property type="evidence" value="ECO:0007669"/>
    <property type="project" value="UniProtKB-KW"/>
</dbReference>
<dbReference type="PROSITE" id="PS00893">
    <property type="entry name" value="NUDIX_BOX"/>
    <property type="match status" value="1"/>
</dbReference>
<dbReference type="Pfam" id="PF00293">
    <property type="entry name" value="NUDIX"/>
    <property type="match status" value="1"/>
</dbReference>
<dbReference type="InterPro" id="IPR020476">
    <property type="entry name" value="Nudix_hydrolase"/>
</dbReference>
<evidence type="ECO:0000256" key="3">
    <source>
        <dbReference type="ARBA" id="ARBA00022801"/>
    </source>
</evidence>
<dbReference type="InterPro" id="IPR020084">
    <property type="entry name" value="NUDIX_hydrolase_CS"/>
</dbReference>
<accession>A0A7Y9GEK7</accession>
<evidence type="ECO:0000259" key="5">
    <source>
        <dbReference type="PROSITE" id="PS51462"/>
    </source>
</evidence>
<evidence type="ECO:0000256" key="2">
    <source>
        <dbReference type="ARBA" id="ARBA00005582"/>
    </source>
</evidence>
<name>A0A7Y9GEK7_9ACTN</name>
<feature type="domain" description="Nudix hydrolase" evidence="5">
    <location>
        <begin position="12"/>
        <end position="91"/>
    </location>
</feature>
<comment type="caution">
    <text evidence="6">The sequence shown here is derived from an EMBL/GenBank/DDBJ whole genome shotgun (WGS) entry which is preliminary data.</text>
</comment>
<evidence type="ECO:0000313" key="6">
    <source>
        <dbReference type="EMBL" id="NYE14951.1"/>
    </source>
</evidence>
<proteinExistence type="inferred from homology"/>
<gene>
    <name evidence="6" type="ORF">BJ999_005247</name>
</gene>
<dbReference type="PANTHER" id="PTHR43046:SF14">
    <property type="entry name" value="MUTT_NUDIX FAMILY PROTEIN"/>
    <property type="match status" value="1"/>
</dbReference>
<dbReference type="PROSITE" id="PS51462">
    <property type="entry name" value="NUDIX"/>
    <property type="match status" value="1"/>
</dbReference>
<dbReference type="EMBL" id="JACCBT010000001">
    <property type="protein sequence ID" value="NYE14951.1"/>
    <property type="molecule type" value="Genomic_DNA"/>
</dbReference>